<dbReference type="Proteomes" id="UP000033048">
    <property type="component" value="Chromosome"/>
</dbReference>
<evidence type="ECO:0000256" key="1">
    <source>
        <dbReference type="SAM" id="Phobius"/>
    </source>
</evidence>
<keyword evidence="1" id="KW-1133">Transmembrane helix</keyword>
<dbReference type="OrthoDB" id="141227at2157"/>
<dbReference type="KEGG" id="mmet:MCMEM_1674"/>
<evidence type="ECO:0000313" key="2">
    <source>
        <dbReference type="EMBL" id="AKB85727.1"/>
    </source>
</evidence>
<sequence>MKNVVNYDILRELLIFAIALLLAVMFWQNNILLTFLMILIYGARQFKWSAKGDNIIYVSGIILGCTAEFIGTHLGVWTYSAPLFMNIPLWLPFAWGLVSVIIIRVSLPFIEE</sequence>
<keyword evidence="1" id="KW-0812">Transmembrane</keyword>
<protein>
    <recommendedName>
        <fullName evidence="4">DUF2878 domain-containing protein</fullName>
    </recommendedName>
</protein>
<evidence type="ECO:0008006" key="4">
    <source>
        <dbReference type="Google" id="ProtNLM"/>
    </source>
</evidence>
<feature type="transmembrane region" description="Helical" evidence="1">
    <location>
        <begin position="89"/>
        <end position="110"/>
    </location>
</feature>
<gene>
    <name evidence="2" type="ORF">MCMEM_1674</name>
</gene>
<dbReference type="EMBL" id="CP009518">
    <property type="protein sequence ID" value="AKB85727.1"/>
    <property type="molecule type" value="Genomic_DNA"/>
</dbReference>
<proteinExistence type="predicted"/>
<dbReference type="HOGENOM" id="CLU_2140225_0_0_2"/>
<dbReference type="STRING" id="1434104.MCMEM_1674"/>
<reference evidence="2 3" key="1">
    <citation type="submission" date="2014-07" db="EMBL/GenBank/DDBJ databases">
        <title>Methanogenic archaea and the global carbon cycle.</title>
        <authorList>
            <person name="Henriksen J.R."/>
            <person name="Luke J."/>
            <person name="Reinhart S."/>
            <person name="Benedict M.N."/>
            <person name="Youngblut N.D."/>
            <person name="Metcalf M.E."/>
            <person name="Whitaker R.J."/>
            <person name="Metcalf W.W."/>
        </authorList>
    </citation>
    <scope>NUCLEOTIDE SEQUENCE [LARGE SCALE GENOMIC DNA]</scope>
    <source>
        <strain evidence="2 3">MM1</strain>
    </source>
</reference>
<dbReference type="RefSeq" id="WP_156146056.1">
    <property type="nucleotide sequence ID" value="NZ_CP009518.1"/>
</dbReference>
<evidence type="ECO:0000313" key="3">
    <source>
        <dbReference type="Proteomes" id="UP000033048"/>
    </source>
</evidence>
<dbReference type="AlphaFoldDB" id="A0A0E3ST60"/>
<keyword evidence="1" id="KW-0472">Membrane</keyword>
<keyword evidence="3" id="KW-1185">Reference proteome</keyword>
<dbReference type="GeneID" id="24894237"/>
<name>A0A0E3ST60_METMT</name>
<feature type="transmembrane region" description="Helical" evidence="1">
    <location>
        <begin position="13"/>
        <end position="43"/>
    </location>
</feature>
<feature type="transmembrane region" description="Helical" evidence="1">
    <location>
        <begin position="55"/>
        <end position="77"/>
    </location>
</feature>
<accession>A0A0E3ST60</accession>
<organism evidence="2 3">
    <name type="scientific">Methanococcoides methylutens MM1</name>
    <dbReference type="NCBI Taxonomy" id="1434104"/>
    <lineage>
        <taxon>Archaea</taxon>
        <taxon>Methanobacteriati</taxon>
        <taxon>Methanobacteriota</taxon>
        <taxon>Stenosarchaea group</taxon>
        <taxon>Methanomicrobia</taxon>
        <taxon>Methanosarcinales</taxon>
        <taxon>Methanosarcinaceae</taxon>
        <taxon>Methanococcoides</taxon>
    </lineage>
</organism>